<keyword evidence="1" id="KW-1133">Transmembrane helix</keyword>
<name>A0AAN9QW08_CANGL</name>
<keyword evidence="1" id="KW-0472">Membrane</keyword>
<dbReference type="EMBL" id="JAYMYQ010000002">
    <property type="protein sequence ID" value="KAK7349952.1"/>
    <property type="molecule type" value="Genomic_DNA"/>
</dbReference>
<keyword evidence="3" id="KW-1185">Reference proteome</keyword>
<protein>
    <submittedName>
        <fullName evidence="2">Uncharacterized protein</fullName>
    </submittedName>
</protein>
<comment type="caution">
    <text evidence="2">The sequence shown here is derived from an EMBL/GenBank/DDBJ whole genome shotgun (WGS) entry which is preliminary data.</text>
</comment>
<feature type="transmembrane region" description="Helical" evidence="1">
    <location>
        <begin position="209"/>
        <end position="227"/>
    </location>
</feature>
<proteinExistence type="predicted"/>
<evidence type="ECO:0000313" key="3">
    <source>
        <dbReference type="Proteomes" id="UP001367508"/>
    </source>
</evidence>
<sequence>MEGLQHCSKWIQNSANSIFGLSWGPTGIPILSRTGAFLSFPRGWKNWIILLLVVKALRSGYGIGRVGVKDTDPLPYDCKPSSPLRSHLDGPMFITALFSAASRLDKRATIISLPPTSDNPLCQHLPSSSARGRSISSFITVLRPIAKIESWLVLPPMTASLEVIFCSILGASPHMECKGITPKFPSRRNNQEADQYVGQEISHKYVSHYSVIASGWLVLYSAMLLLWDMPKGKVASCSFISNQQGVETDLELYVEKMVLIHACSLIPN</sequence>
<accession>A0AAN9QW08</accession>
<keyword evidence="1" id="KW-0812">Transmembrane</keyword>
<organism evidence="2 3">
    <name type="scientific">Canavalia gladiata</name>
    <name type="common">Sword bean</name>
    <name type="synonym">Dolichos gladiatus</name>
    <dbReference type="NCBI Taxonomy" id="3824"/>
    <lineage>
        <taxon>Eukaryota</taxon>
        <taxon>Viridiplantae</taxon>
        <taxon>Streptophyta</taxon>
        <taxon>Embryophyta</taxon>
        <taxon>Tracheophyta</taxon>
        <taxon>Spermatophyta</taxon>
        <taxon>Magnoliopsida</taxon>
        <taxon>eudicotyledons</taxon>
        <taxon>Gunneridae</taxon>
        <taxon>Pentapetalae</taxon>
        <taxon>rosids</taxon>
        <taxon>fabids</taxon>
        <taxon>Fabales</taxon>
        <taxon>Fabaceae</taxon>
        <taxon>Papilionoideae</taxon>
        <taxon>50 kb inversion clade</taxon>
        <taxon>NPAAA clade</taxon>
        <taxon>indigoferoid/millettioid clade</taxon>
        <taxon>Phaseoleae</taxon>
        <taxon>Canavalia</taxon>
    </lineage>
</organism>
<gene>
    <name evidence="2" type="ORF">VNO77_07878</name>
</gene>
<evidence type="ECO:0000313" key="2">
    <source>
        <dbReference type="EMBL" id="KAK7349952.1"/>
    </source>
</evidence>
<dbReference type="AlphaFoldDB" id="A0AAN9QW08"/>
<reference evidence="2 3" key="1">
    <citation type="submission" date="2024-01" db="EMBL/GenBank/DDBJ databases">
        <title>The genomes of 5 underutilized Papilionoideae crops provide insights into root nodulation and disease resistanc.</title>
        <authorList>
            <person name="Jiang F."/>
        </authorList>
    </citation>
    <scope>NUCLEOTIDE SEQUENCE [LARGE SCALE GENOMIC DNA]</scope>
    <source>
        <strain evidence="2">LVBAO_FW01</strain>
        <tissue evidence="2">Leaves</tissue>
    </source>
</reference>
<dbReference type="Proteomes" id="UP001367508">
    <property type="component" value="Unassembled WGS sequence"/>
</dbReference>
<evidence type="ECO:0000256" key="1">
    <source>
        <dbReference type="SAM" id="Phobius"/>
    </source>
</evidence>